<sequence>MKQTQGQKSSKEREKPRPSFVTKLFGGREEEAKAETGSFGEGIEPGGTGDSPPDVQTAGGQTTAETVAMVPFLPDLEELDLSWNEFIGGTLQPLALRIHHIPKLRALRLNNCRLTEEDVAALGNALEATPDLEELNLSWNSSIGGNLLQIFHKFQERSKLQTLKLIDCNLTSEDGKSLGQALLTLQNLEVLDLSMNRNIGSGMKIIARELKNTPGLKVLKLQMCGLTPDSIQVLDSTLGYLPELRKLDLSCNKKVRGGFKESTTHLAKLKHLQVLDLHRCRLSEEDIDSLTQVIPLLTSLRSLNLSANRNPGGSLETLLSRLRFLPELKTVLIHKCALGIESLAALAEASVHLPALETFDLSWNKCLGGNLKLLWETLKLSSALRVLRLRSCNLETEDMSLLASVIQAGHLAKLQTVDLSYNDSISDAGWATLSRAVLVLKELNELDVSLCPSAFRPGGAWFGHLLDGLPRMTMLTQLGIQRWVLPAPQEESLEYFNRDHKRDVHFEYDGFR</sequence>
<dbReference type="eggNOG" id="KOG4308">
    <property type="taxonomic scope" value="Eukaryota"/>
</dbReference>
<evidence type="ECO:0000256" key="1">
    <source>
        <dbReference type="SAM" id="MobiDB-lite"/>
    </source>
</evidence>
<dbReference type="InterPro" id="IPR001611">
    <property type="entry name" value="Leu-rich_rpt"/>
</dbReference>
<dbReference type="Bgee" id="ENSOANG00000003718">
    <property type="expression patterns" value="Expressed in endometrium and 4 other cell types or tissues"/>
</dbReference>
<dbReference type="InterPro" id="IPR042419">
    <property type="entry name" value="LRC31"/>
</dbReference>
<dbReference type="SMART" id="SM00368">
    <property type="entry name" value="LRR_RI"/>
    <property type="match status" value="7"/>
</dbReference>
<feature type="region of interest" description="Disordered" evidence="1">
    <location>
        <begin position="1"/>
        <end position="61"/>
    </location>
</feature>
<dbReference type="PANTHER" id="PTHR24109:SF3">
    <property type="entry name" value="LEUCINE-RICH REPEAT-CONTAINING PROTEIN 31"/>
    <property type="match status" value="1"/>
</dbReference>
<dbReference type="AlphaFoldDB" id="F7DNY5"/>
<accession>F7DNY5</accession>
<reference evidence="2 3" key="1">
    <citation type="journal article" date="2008" name="Nature">
        <title>Genome analysis of the platypus reveals unique signatures of evolution.</title>
        <authorList>
            <person name="Warren W.C."/>
            <person name="Hillier L.W."/>
            <person name="Marshall Graves J.A."/>
            <person name="Birney E."/>
            <person name="Ponting C.P."/>
            <person name="Grutzner F."/>
            <person name="Belov K."/>
            <person name="Miller W."/>
            <person name="Clarke L."/>
            <person name="Chinwalla A.T."/>
            <person name="Yang S.P."/>
            <person name="Heger A."/>
            <person name="Locke D.P."/>
            <person name="Miethke P."/>
            <person name="Waters P.D."/>
            <person name="Veyrunes F."/>
            <person name="Fulton L."/>
            <person name="Fulton B."/>
            <person name="Graves T."/>
            <person name="Wallis J."/>
            <person name="Puente X.S."/>
            <person name="Lopez-Otin C."/>
            <person name="Ordonez G.R."/>
            <person name="Eichler E.E."/>
            <person name="Chen L."/>
            <person name="Cheng Z."/>
            <person name="Deakin J.E."/>
            <person name="Alsop A."/>
            <person name="Thompson K."/>
            <person name="Kirby P."/>
            <person name="Papenfuss A.T."/>
            <person name="Wakefield M.J."/>
            <person name="Olender T."/>
            <person name="Lancet D."/>
            <person name="Huttley G.A."/>
            <person name="Smit A.F."/>
            <person name="Pask A."/>
            <person name="Temple-Smith P."/>
            <person name="Batzer M.A."/>
            <person name="Walker J.A."/>
            <person name="Konkel M.K."/>
            <person name="Harris R.S."/>
            <person name="Whittington C.M."/>
            <person name="Wong E.S."/>
            <person name="Gemmell N.J."/>
            <person name="Buschiazzo E."/>
            <person name="Vargas Jentzsch I.M."/>
            <person name="Merkel A."/>
            <person name="Schmitz J."/>
            <person name="Zemann A."/>
            <person name="Churakov G."/>
            <person name="Kriegs J.O."/>
            <person name="Brosius J."/>
            <person name="Murchison E.P."/>
            <person name="Sachidanandam R."/>
            <person name="Smith C."/>
            <person name="Hannon G.J."/>
            <person name="Tsend-Ayush E."/>
            <person name="McMillan D."/>
            <person name="Attenborough R."/>
            <person name="Rens W."/>
            <person name="Ferguson-Smith M."/>
            <person name="Lefevre C.M."/>
            <person name="Sharp J.A."/>
            <person name="Nicholas K.R."/>
            <person name="Ray D.A."/>
            <person name="Kube M."/>
            <person name="Reinhardt R."/>
            <person name="Pringle T.H."/>
            <person name="Taylor J."/>
            <person name="Jones R.C."/>
            <person name="Nixon B."/>
            <person name="Dacheux J.L."/>
            <person name="Niwa H."/>
            <person name="Sekita Y."/>
            <person name="Huang X."/>
            <person name="Stark A."/>
            <person name="Kheradpour P."/>
            <person name="Kellis M."/>
            <person name="Flicek P."/>
            <person name="Chen Y."/>
            <person name="Webber C."/>
            <person name="Hardison R."/>
            <person name="Nelson J."/>
            <person name="Hallsworth-Pepin K."/>
            <person name="Delehaunty K."/>
            <person name="Markovic C."/>
            <person name="Minx P."/>
            <person name="Feng Y."/>
            <person name="Kremitzki C."/>
            <person name="Mitreva M."/>
            <person name="Glasscock J."/>
            <person name="Wylie T."/>
            <person name="Wohldmann P."/>
            <person name="Thiru P."/>
            <person name="Nhan M.N."/>
            <person name="Pohl C.S."/>
            <person name="Smith S.M."/>
            <person name="Hou S."/>
            <person name="Nefedov M."/>
            <person name="de Jong P.J."/>
            <person name="Renfree M.B."/>
            <person name="Mardis E.R."/>
            <person name="Wilson R.K."/>
        </authorList>
    </citation>
    <scope>NUCLEOTIDE SEQUENCE [LARGE SCALE GENOMIC DNA]</scope>
    <source>
        <strain evidence="2 3">Glennie</strain>
    </source>
</reference>
<dbReference type="HOGENOM" id="CLU_036052_1_0_1"/>
<dbReference type="PANTHER" id="PTHR24109">
    <property type="entry name" value="LEUCINE-RICH REPEAT-CONTAINING PROTEIN 31"/>
    <property type="match status" value="1"/>
</dbReference>
<keyword evidence="3" id="KW-1185">Reference proteome</keyword>
<name>F7DNY5_ORNAN</name>
<dbReference type="InterPro" id="IPR032675">
    <property type="entry name" value="LRR_dom_sf"/>
</dbReference>
<dbReference type="SUPFAM" id="SSF52047">
    <property type="entry name" value="RNI-like"/>
    <property type="match status" value="1"/>
</dbReference>
<dbReference type="Pfam" id="PF13516">
    <property type="entry name" value="LRR_6"/>
    <property type="match status" value="2"/>
</dbReference>
<feature type="compositionally biased region" description="Gly residues" evidence="1">
    <location>
        <begin position="39"/>
        <end position="49"/>
    </location>
</feature>
<dbReference type="GeneTree" id="ENSGT00730000111293"/>
<organism evidence="2 3">
    <name type="scientific">Ornithorhynchus anatinus</name>
    <name type="common">Duckbill platypus</name>
    <dbReference type="NCBI Taxonomy" id="9258"/>
    <lineage>
        <taxon>Eukaryota</taxon>
        <taxon>Metazoa</taxon>
        <taxon>Chordata</taxon>
        <taxon>Craniata</taxon>
        <taxon>Vertebrata</taxon>
        <taxon>Euteleostomi</taxon>
        <taxon>Mammalia</taxon>
        <taxon>Monotremata</taxon>
        <taxon>Ornithorhynchidae</taxon>
        <taxon>Ornithorhynchus</taxon>
    </lineage>
</organism>
<dbReference type="SMART" id="SM00367">
    <property type="entry name" value="LRR_CC"/>
    <property type="match status" value="4"/>
</dbReference>
<reference evidence="2" key="2">
    <citation type="submission" date="2025-08" db="UniProtKB">
        <authorList>
            <consortium name="Ensembl"/>
        </authorList>
    </citation>
    <scope>IDENTIFICATION</scope>
    <source>
        <strain evidence="2">Glennie</strain>
    </source>
</reference>
<dbReference type="InterPro" id="IPR006553">
    <property type="entry name" value="Leu-rich_rpt_Cys-con_subtyp"/>
</dbReference>
<dbReference type="Ensembl" id="ENSOANT00000005894.3">
    <property type="protein sequence ID" value="ENSOANP00000005892.3"/>
    <property type="gene ID" value="ENSOANG00000003718.3"/>
</dbReference>
<reference evidence="2" key="3">
    <citation type="submission" date="2025-09" db="UniProtKB">
        <authorList>
            <consortium name="Ensembl"/>
        </authorList>
    </citation>
    <scope>IDENTIFICATION</scope>
    <source>
        <strain evidence="2">Glennie</strain>
    </source>
</reference>
<gene>
    <name evidence="2" type="primary">LRRC31</name>
</gene>
<evidence type="ECO:0000313" key="2">
    <source>
        <dbReference type="Ensembl" id="ENSOANP00000005892.3"/>
    </source>
</evidence>
<evidence type="ECO:0000313" key="3">
    <source>
        <dbReference type="Proteomes" id="UP000002279"/>
    </source>
</evidence>
<dbReference type="STRING" id="9258.ENSOANP00000005892"/>
<proteinExistence type="predicted"/>
<dbReference type="Proteomes" id="UP000002279">
    <property type="component" value="Chromosome 1"/>
</dbReference>
<dbReference type="Pfam" id="PF00560">
    <property type="entry name" value="LRR_1"/>
    <property type="match status" value="1"/>
</dbReference>
<dbReference type="Gene3D" id="3.80.10.10">
    <property type="entry name" value="Ribonuclease Inhibitor"/>
    <property type="match status" value="2"/>
</dbReference>
<protein>
    <submittedName>
        <fullName evidence="2">Leucine rich repeat containing 31</fullName>
    </submittedName>
</protein>